<organism evidence="2 3">
    <name type="scientific">Paenibacillus lycopersici</name>
    <dbReference type="NCBI Taxonomy" id="2704462"/>
    <lineage>
        <taxon>Bacteria</taxon>
        <taxon>Bacillati</taxon>
        <taxon>Bacillota</taxon>
        <taxon>Bacilli</taxon>
        <taxon>Bacillales</taxon>
        <taxon>Paenibacillaceae</taxon>
        <taxon>Paenibacillus</taxon>
    </lineage>
</organism>
<name>A0A6C0FUZ9_9BACL</name>
<protein>
    <submittedName>
        <fullName evidence="2">ImmA/IrrE family metallo-endopeptidase</fullName>
    </submittedName>
</protein>
<dbReference type="Pfam" id="PF06114">
    <property type="entry name" value="Peptidase_M78"/>
    <property type="match status" value="1"/>
</dbReference>
<dbReference type="KEGG" id="plyc:GXP70_12260"/>
<accession>A0A6C0FUZ9</accession>
<sequence length="205" mass="24213">MSYIDFALYKETSLERWINRTYQQHGLHYASDMDIDRIADIWGIQIFASAGPSEARWKDGDYAFVFLNAYLNKEQQREAFFHEMCHPLQHTGDQVRMPPLFMELQETQAGLFQLYSAMPVYMLEEFKAIQHHGHYIKVLSEEFCLPIALVERRVDQIIRRVRQEQADRELIELQRPAAPPPYSQPTLDILDKLRRQLREKQAVNG</sequence>
<gene>
    <name evidence="2" type="ORF">GXP70_12260</name>
</gene>
<dbReference type="InterPro" id="IPR010359">
    <property type="entry name" value="IrrE_HExxH"/>
</dbReference>
<evidence type="ECO:0000313" key="2">
    <source>
        <dbReference type="EMBL" id="QHT60637.1"/>
    </source>
</evidence>
<proteinExistence type="predicted"/>
<dbReference type="EMBL" id="CP048209">
    <property type="protein sequence ID" value="QHT60637.1"/>
    <property type="molecule type" value="Genomic_DNA"/>
</dbReference>
<evidence type="ECO:0000259" key="1">
    <source>
        <dbReference type="Pfam" id="PF06114"/>
    </source>
</evidence>
<evidence type="ECO:0000313" key="3">
    <source>
        <dbReference type="Proteomes" id="UP000476064"/>
    </source>
</evidence>
<feature type="domain" description="IrrE N-terminal-like" evidence="1">
    <location>
        <begin position="43"/>
        <end position="154"/>
    </location>
</feature>
<reference evidence="2 3" key="1">
    <citation type="submission" date="2020-01" db="EMBL/GenBank/DDBJ databases">
        <title>Paenibacillus sp. nov., isolated from tomato rhizosphere.</title>
        <authorList>
            <person name="Weon H.-Y."/>
            <person name="Lee S.A."/>
        </authorList>
    </citation>
    <scope>NUCLEOTIDE SEQUENCE [LARGE SCALE GENOMIC DNA]</scope>
    <source>
        <strain evidence="2 3">12200R-189</strain>
    </source>
</reference>
<dbReference type="RefSeq" id="WP_162357016.1">
    <property type="nucleotide sequence ID" value="NZ_CP048209.1"/>
</dbReference>
<dbReference type="AlphaFoldDB" id="A0A6C0FUZ9"/>
<keyword evidence="3" id="KW-1185">Reference proteome</keyword>
<dbReference type="Proteomes" id="UP000476064">
    <property type="component" value="Chromosome"/>
</dbReference>